<dbReference type="InterPro" id="IPR030395">
    <property type="entry name" value="GP_PDE_dom"/>
</dbReference>
<evidence type="ECO:0000313" key="2">
    <source>
        <dbReference type="EMBL" id="MDX5930409.1"/>
    </source>
</evidence>
<dbReference type="GO" id="GO:0006629">
    <property type="term" value="P:lipid metabolic process"/>
    <property type="evidence" value="ECO:0007669"/>
    <property type="project" value="InterPro"/>
</dbReference>
<accession>A0AAW9DPD0</accession>
<dbReference type="Pfam" id="PF03009">
    <property type="entry name" value="GDPD"/>
    <property type="match status" value="1"/>
</dbReference>
<dbReference type="RefSeq" id="WP_319613360.1">
    <property type="nucleotide sequence ID" value="NZ_JAWXYB010000018.1"/>
</dbReference>
<dbReference type="PANTHER" id="PTHR46211">
    <property type="entry name" value="GLYCEROPHOSPHORYL DIESTER PHOSPHODIESTERASE"/>
    <property type="match status" value="1"/>
</dbReference>
<evidence type="ECO:0000313" key="3">
    <source>
        <dbReference type="Proteomes" id="UP001279553"/>
    </source>
</evidence>
<dbReference type="Proteomes" id="UP001279553">
    <property type="component" value="Unassembled WGS sequence"/>
</dbReference>
<name>A0AAW9DPD0_ACIAO</name>
<proteinExistence type="predicted"/>
<comment type="caution">
    <text evidence="2">The sequence shown here is derived from an EMBL/GenBank/DDBJ whole genome shotgun (WGS) entry which is preliminary data.</text>
</comment>
<reference evidence="2 3" key="1">
    <citation type="submission" date="2023-11" db="EMBL/GenBank/DDBJ databases">
        <title>MicrobeMod: A computational toolkit for identifying prokaryotic methylation and restriction-modification with nanopore sequencing.</title>
        <authorList>
            <person name="Crits-Christoph A."/>
            <person name="Kang S.C."/>
            <person name="Lee H."/>
            <person name="Ostrov N."/>
        </authorList>
    </citation>
    <scope>NUCLEOTIDE SEQUENCE [LARGE SCALE GENOMIC DNA]</scope>
    <source>
        <strain evidence="2 3">DSMZ 700</strain>
    </source>
</reference>
<sequence>MKDFALFGHRGARGLAPENTLAGFSVARSCGVTGVEFDVGLSVDGVAMVHHDPRPSRYFARNPRGAYVPADEPLLHEQTASDLAGYDIGRLLLGSDYAARYPAQIPHDGARIPTLDAALAALDGLDLLIEVKTFPDRPEDTASPQAMAQAVIAALHRADAVARAVLFAFDWRVLREAAAIEPALRRCCLTEPDTLAAGGLWLDGMDLGAFDGEVVHAVAATGAHCWAPFHATLDEAELREAQALGLFVLPWTVNTPEAFERMLRLGVDGMISDRPDLARTAIEAAGMRVAAPGFVAGIGRLVPEIGPAGGMEQKLP</sequence>
<dbReference type="AlphaFoldDB" id="A0AAW9DPD0"/>
<dbReference type="PROSITE" id="PS51704">
    <property type="entry name" value="GP_PDE"/>
    <property type="match status" value="1"/>
</dbReference>
<dbReference type="GO" id="GO:0008081">
    <property type="term" value="F:phosphoric diester hydrolase activity"/>
    <property type="evidence" value="ECO:0007669"/>
    <property type="project" value="InterPro"/>
</dbReference>
<dbReference type="Gene3D" id="3.20.20.190">
    <property type="entry name" value="Phosphatidylinositol (PI) phosphodiesterase"/>
    <property type="match status" value="1"/>
</dbReference>
<organism evidence="2 3">
    <name type="scientific">Acidiphilium acidophilum</name>
    <name type="common">Thiobacillus acidophilus</name>
    <dbReference type="NCBI Taxonomy" id="76588"/>
    <lineage>
        <taxon>Bacteria</taxon>
        <taxon>Pseudomonadati</taxon>
        <taxon>Pseudomonadota</taxon>
        <taxon>Alphaproteobacteria</taxon>
        <taxon>Acetobacterales</taxon>
        <taxon>Acidocellaceae</taxon>
        <taxon>Acidiphilium</taxon>
    </lineage>
</organism>
<dbReference type="PANTHER" id="PTHR46211:SF14">
    <property type="entry name" value="GLYCEROPHOSPHODIESTER PHOSPHODIESTERASE"/>
    <property type="match status" value="1"/>
</dbReference>
<dbReference type="SUPFAM" id="SSF51695">
    <property type="entry name" value="PLC-like phosphodiesterases"/>
    <property type="match status" value="1"/>
</dbReference>
<dbReference type="EMBL" id="JAWXYB010000018">
    <property type="protein sequence ID" value="MDX5930409.1"/>
    <property type="molecule type" value="Genomic_DNA"/>
</dbReference>
<protein>
    <submittedName>
        <fullName evidence="2">Glycerophosphodiester phosphodiesterase family protein</fullName>
    </submittedName>
</protein>
<dbReference type="InterPro" id="IPR017946">
    <property type="entry name" value="PLC-like_Pdiesterase_TIM-brl"/>
</dbReference>
<feature type="domain" description="GP-PDE" evidence="1">
    <location>
        <begin position="4"/>
        <end position="282"/>
    </location>
</feature>
<keyword evidence="3" id="KW-1185">Reference proteome</keyword>
<evidence type="ECO:0000259" key="1">
    <source>
        <dbReference type="PROSITE" id="PS51704"/>
    </source>
</evidence>
<gene>
    <name evidence="2" type="ORF">SIL87_06495</name>
</gene>